<reference evidence="5" key="1">
    <citation type="submission" date="2021-12" db="EMBL/GenBank/DDBJ databases">
        <title>Enterovibrio ZSDZ35 sp. nov. and Enterovibrio ZSDZ42 sp. nov., isolated from coastal seawater in Qingdao.</title>
        <authorList>
            <person name="Zhang P."/>
        </authorList>
    </citation>
    <scope>NUCLEOTIDE SEQUENCE</scope>
    <source>
        <strain evidence="5">ZSDZ42</strain>
    </source>
</reference>
<dbReference type="Pfam" id="PF01408">
    <property type="entry name" value="GFO_IDH_MocA"/>
    <property type="match status" value="1"/>
</dbReference>
<dbReference type="InterPro" id="IPR000683">
    <property type="entry name" value="Gfo/Idh/MocA-like_OxRdtase_N"/>
</dbReference>
<dbReference type="Gene3D" id="3.40.50.720">
    <property type="entry name" value="NAD(P)-binding Rossmann-like Domain"/>
    <property type="match status" value="1"/>
</dbReference>
<dbReference type="InterPro" id="IPR036291">
    <property type="entry name" value="NAD(P)-bd_dom_sf"/>
</dbReference>
<evidence type="ECO:0000256" key="1">
    <source>
        <dbReference type="ARBA" id="ARBA00010928"/>
    </source>
</evidence>
<proteinExistence type="inferred from homology"/>
<dbReference type="EMBL" id="JAJUBC010000003">
    <property type="protein sequence ID" value="MDD1792264.1"/>
    <property type="molecule type" value="Genomic_DNA"/>
</dbReference>
<dbReference type="InterPro" id="IPR051317">
    <property type="entry name" value="Gfo/Idh/MocA_oxidoreduct"/>
</dbReference>
<evidence type="ECO:0000259" key="3">
    <source>
        <dbReference type="Pfam" id="PF01408"/>
    </source>
</evidence>
<dbReference type="SUPFAM" id="SSF55347">
    <property type="entry name" value="Glyceraldehyde-3-phosphate dehydrogenase-like, C-terminal domain"/>
    <property type="match status" value="1"/>
</dbReference>
<evidence type="ECO:0000256" key="2">
    <source>
        <dbReference type="ARBA" id="ARBA00023002"/>
    </source>
</evidence>
<feature type="domain" description="Gfo/Idh/MocA-like oxidoreductase C-terminal" evidence="4">
    <location>
        <begin position="131"/>
        <end position="336"/>
    </location>
</feature>
<dbReference type="SUPFAM" id="SSF51735">
    <property type="entry name" value="NAD(P)-binding Rossmann-fold domains"/>
    <property type="match status" value="1"/>
</dbReference>
<evidence type="ECO:0000259" key="4">
    <source>
        <dbReference type="Pfam" id="PF02894"/>
    </source>
</evidence>
<dbReference type="PANTHER" id="PTHR43708:SF5">
    <property type="entry name" value="CONSERVED EXPRESSED OXIDOREDUCTASE (EUROFUNG)-RELATED"/>
    <property type="match status" value="1"/>
</dbReference>
<evidence type="ECO:0000313" key="5">
    <source>
        <dbReference type="EMBL" id="MDD1792264.1"/>
    </source>
</evidence>
<feature type="domain" description="Gfo/Idh/MocA-like oxidoreductase N-terminal" evidence="3">
    <location>
        <begin position="2"/>
        <end position="116"/>
    </location>
</feature>
<accession>A0ABT5QW95</accession>
<comment type="similarity">
    <text evidence="1">Belongs to the Gfo/Idh/MocA family.</text>
</comment>
<gene>
    <name evidence="5" type="ORF">LRP50_03890</name>
</gene>
<keyword evidence="2" id="KW-0560">Oxidoreductase</keyword>
<evidence type="ECO:0000313" key="6">
    <source>
        <dbReference type="Proteomes" id="UP001149400"/>
    </source>
</evidence>
<dbReference type="Proteomes" id="UP001149400">
    <property type="component" value="Unassembled WGS sequence"/>
</dbReference>
<dbReference type="RefSeq" id="WP_274163177.1">
    <property type="nucleotide sequence ID" value="NZ_JAJUBC010000003.1"/>
</dbReference>
<sequence>MIRTGIVGFGFSAQTFHLPFLSVLPDFEPVAVVSSNQTLVKEKLPNASYYSNIEEMLRDAELDLVVITSPNHTHYEFAKQALEADCHVLLEKPFVVNSGQGLDLLRIANHRGKVLCPYQNRRWDGDFLTAKELIESGKLGNVRVFESNFDRFRPEVRQRWREQPGEGSGILYDLGSHLVDQALFLFGEPISITACCKSMRDQSQTTDYFRITFHYPDKEIILSSSPFRSGNGARFVVQGDKATFTCAGLDVQEQQLRDGVTATYSEFGRQQHQGKLEIGDNVTEKDIELEYGCYSELFAGLASAILNGTPPPVDTYDAVKVIYALELAQHSSEAGKTERWQF</sequence>
<organism evidence="5 6">
    <name type="scientific">Enterovibrio gelatinilyticus</name>
    <dbReference type="NCBI Taxonomy" id="2899819"/>
    <lineage>
        <taxon>Bacteria</taxon>
        <taxon>Pseudomonadati</taxon>
        <taxon>Pseudomonadota</taxon>
        <taxon>Gammaproteobacteria</taxon>
        <taxon>Vibrionales</taxon>
        <taxon>Vibrionaceae</taxon>
        <taxon>Enterovibrio</taxon>
    </lineage>
</organism>
<keyword evidence="6" id="KW-1185">Reference proteome</keyword>
<dbReference type="Gene3D" id="3.30.360.10">
    <property type="entry name" value="Dihydrodipicolinate Reductase, domain 2"/>
    <property type="match status" value="1"/>
</dbReference>
<dbReference type="InterPro" id="IPR004104">
    <property type="entry name" value="Gfo/Idh/MocA-like_OxRdtase_C"/>
</dbReference>
<name>A0ABT5QW95_9GAMM</name>
<comment type="caution">
    <text evidence="5">The sequence shown here is derived from an EMBL/GenBank/DDBJ whole genome shotgun (WGS) entry which is preliminary data.</text>
</comment>
<dbReference type="PANTHER" id="PTHR43708">
    <property type="entry name" value="CONSERVED EXPRESSED OXIDOREDUCTASE (EUROFUNG)"/>
    <property type="match status" value="1"/>
</dbReference>
<dbReference type="Pfam" id="PF02894">
    <property type="entry name" value="GFO_IDH_MocA_C"/>
    <property type="match status" value="1"/>
</dbReference>
<protein>
    <submittedName>
        <fullName evidence="5">Gfo/Idh/MocA family oxidoreductase</fullName>
    </submittedName>
</protein>